<dbReference type="GO" id="GO:0004825">
    <property type="term" value="F:methionine-tRNA ligase activity"/>
    <property type="evidence" value="ECO:0007669"/>
    <property type="project" value="UniProtKB-EC"/>
</dbReference>
<dbReference type="Pfam" id="PF00458">
    <property type="entry name" value="WHEP-TRS"/>
    <property type="match status" value="1"/>
</dbReference>
<proteinExistence type="inferred from homology"/>
<keyword evidence="4 8" id="KW-0067">ATP-binding</keyword>
<feature type="signal peptide" evidence="10">
    <location>
        <begin position="1"/>
        <end position="20"/>
    </location>
</feature>
<keyword evidence="2 8" id="KW-0436">Ligase</keyword>
<dbReference type="CDD" id="cd00814">
    <property type="entry name" value="MetRS_core"/>
    <property type="match status" value="1"/>
</dbReference>
<dbReference type="InterPro" id="IPR033911">
    <property type="entry name" value="MetRS_core"/>
</dbReference>
<feature type="chain" id="PRO_5044293722" description="methionine--tRNA ligase" evidence="10">
    <location>
        <begin position="21"/>
        <end position="656"/>
    </location>
</feature>
<dbReference type="InterPro" id="IPR041872">
    <property type="entry name" value="Anticodon_Met"/>
</dbReference>
<dbReference type="GO" id="GO:0006431">
    <property type="term" value="P:methionyl-tRNA aminoacylation"/>
    <property type="evidence" value="ECO:0007669"/>
    <property type="project" value="InterPro"/>
</dbReference>
<feature type="domain" description="WHEP-TRS" evidence="11">
    <location>
        <begin position="598"/>
        <end position="654"/>
    </location>
</feature>
<gene>
    <name evidence="12" type="ORF">AB1Y20_017684</name>
</gene>
<dbReference type="FunFam" id="2.170.220.10:FF:000002">
    <property type="entry name" value="Methionine--tRNA ligase"/>
    <property type="match status" value="1"/>
</dbReference>
<evidence type="ECO:0000313" key="12">
    <source>
        <dbReference type="EMBL" id="KAL1522709.1"/>
    </source>
</evidence>
<reference evidence="12 13" key="1">
    <citation type="journal article" date="2024" name="Science">
        <title>Giant polyketide synthase enzymes in the biosynthesis of giant marine polyether toxins.</title>
        <authorList>
            <person name="Fallon T.R."/>
            <person name="Shende V.V."/>
            <person name="Wierzbicki I.H."/>
            <person name="Pendleton A.L."/>
            <person name="Watervoot N.F."/>
            <person name="Auber R.P."/>
            <person name="Gonzalez D.J."/>
            <person name="Wisecaver J.H."/>
            <person name="Moore B.S."/>
        </authorList>
    </citation>
    <scope>NUCLEOTIDE SEQUENCE [LARGE SCALE GENOMIC DNA]</scope>
    <source>
        <strain evidence="12 13">12B1</strain>
    </source>
</reference>
<evidence type="ECO:0000256" key="7">
    <source>
        <dbReference type="ARBA" id="ARBA00030904"/>
    </source>
</evidence>
<dbReference type="CDD" id="cd07957">
    <property type="entry name" value="Anticodon_Ia_Met"/>
    <property type="match status" value="1"/>
</dbReference>
<dbReference type="InterPro" id="IPR015413">
    <property type="entry name" value="Methionyl/Leucyl_tRNA_Synth"/>
</dbReference>
<dbReference type="SUPFAM" id="SSF47060">
    <property type="entry name" value="S15/NS1 RNA-binding domain"/>
    <property type="match status" value="1"/>
</dbReference>
<dbReference type="InterPro" id="IPR009068">
    <property type="entry name" value="uS15_NS1_RNA-bd_sf"/>
</dbReference>
<evidence type="ECO:0000256" key="9">
    <source>
        <dbReference type="SAM" id="MobiDB-lite"/>
    </source>
</evidence>
<dbReference type="HAMAP" id="MF_01228">
    <property type="entry name" value="Met_tRNA_synth_type2"/>
    <property type="match status" value="1"/>
</dbReference>
<keyword evidence="3 8" id="KW-0547">Nucleotide-binding</keyword>
<evidence type="ECO:0000256" key="1">
    <source>
        <dbReference type="ARBA" id="ARBA00012838"/>
    </source>
</evidence>
<sequence>MSSRLAWLMAHATLLTRAAGSNVARPVAHMLHWRYSPYHTIPQGASLHSRSRTQRVFACASPKPPFFVTTPIYYVNGAPHIGHAYTSVTCDVVARFKRLDGHDVHLLTGTDEHGQKVEQSAHAAGETPQAFADRVSQTFRELLPIYDVSADQFIRTTDVAHKRAAQALWRKLRDSGDIYLDAYEGWYSVRDEAFYSETELVDGLAPTGAPVEWLAESSYFFRLSAYREKLETYIRDNPSFIQPYGRRNEVLSFMRDGLRDLSISRTTFSWGVPVPIDEGAADTPEESHVMYVWLDALTNYISALGYPDTDAPAFQKYWPASLHMVGKDILRFHAIYWPAFLMAAGLPLPTKLFAHGWWTKDGQKMSKSVGNVIDPVQLVEKYGCDQVRFFMISEISFGGDGDFSHTMMVNCINAKLSNDLGNLAYRTLAFAYKHCDKVTPGPAELLPADEMMLKSSQQLLPTLRKMIDDLTLNQVTQSISALVQQANRYIDSQAPWALRKADPERMRTVLWVLMETLRHVGILMQPVTPTIANGLLDQLAVPSDERSFAALEPGMNCELRAGTPLPEPVVLVPRYEASPQAEAEPTEDASTPPLDEEAMKQLEEQVRTQGELVRDLKSRSTDKEAIEQAVALLLELKAQLPEGHALKRGKAKAKKK</sequence>
<name>A0AB34JMC9_PRYPA</name>
<dbReference type="Gene3D" id="3.40.50.620">
    <property type="entry name" value="HUPs"/>
    <property type="match status" value="1"/>
</dbReference>
<keyword evidence="5 8" id="KW-0648">Protein biosynthesis</keyword>
<evidence type="ECO:0000256" key="2">
    <source>
        <dbReference type="ARBA" id="ARBA00022598"/>
    </source>
</evidence>
<dbReference type="NCBIfam" id="NF008900">
    <property type="entry name" value="PRK12267.1"/>
    <property type="match status" value="1"/>
</dbReference>
<organism evidence="12 13">
    <name type="scientific">Prymnesium parvum</name>
    <name type="common">Toxic golden alga</name>
    <dbReference type="NCBI Taxonomy" id="97485"/>
    <lineage>
        <taxon>Eukaryota</taxon>
        <taxon>Haptista</taxon>
        <taxon>Haptophyta</taxon>
        <taxon>Prymnesiophyceae</taxon>
        <taxon>Prymnesiales</taxon>
        <taxon>Prymnesiaceae</taxon>
        <taxon>Prymnesium</taxon>
    </lineage>
</organism>
<feature type="compositionally biased region" description="Basic and acidic residues" evidence="9">
    <location>
        <begin position="597"/>
        <end position="622"/>
    </location>
</feature>
<evidence type="ECO:0000313" key="13">
    <source>
        <dbReference type="Proteomes" id="UP001515480"/>
    </source>
</evidence>
<evidence type="ECO:0000256" key="5">
    <source>
        <dbReference type="ARBA" id="ARBA00022917"/>
    </source>
</evidence>
<evidence type="ECO:0000259" key="11">
    <source>
        <dbReference type="PROSITE" id="PS51185"/>
    </source>
</evidence>
<protein>
    <recommendedName>
        <fullName evidence="1">methionine--tRNA ligase</fullName>
        <ecNumber evidence="1">6.1.1.10</ecNumber>
    </recommendedName>
    <alternativeName>
        <fullName evidence="7">Methionyl-tRNA synthetase</fullName>
    </alternativeName>
</protein>
<feature type="region of interest" description="Disordered" evidence="9">
    <location>
        <begin position="577"/>
        <end position="622"/>
    </location>
</feature>
<dbReference type="Pfam" id="PF19303">
    <property type="entry name" value="Anticodon_3"/>
    <property type="match status" value="1"/>
</dbReference>
<comment type="similarity">
    <text evidence="8">Belongs to the class-I aminoacyl-tRNA synthetase family.</text>
</comment>
<dbReference type="Gene3D" id="2.170.220.10">
    <property type="match status" value="1"/>
</dbReference>
<keyword evidence="6 8" id="KW-0030">Aminoacyl-tRNA synthetase</keyword>
<evidence type="ECO:0000256" key="6">
    <source>
        <dbReference type="ARBA" id="ARBA00023146"/>
    </source>
</evidence>
<dbReference type="Gene3D" id="1.10.287.10">
    <property type="entry name" value="S15/NS1, RNA-binding"/>
    <property type="match status" value="1"/>
</dbReference>
<dbReference type="EMBL" id="JBGBPQ010000006">
    <property type="protein sequence ID" value="KAL1522709.1"/>
    <property type="molecule type" value="Genomic_DNA"/>
</dbReference>
<dbReference type="GO" id="GO:0005524">
    <property type="term" value="F:ATP binding"/>
    <property type="evidence" value="ECO:0007669"/>
    <property type="project" value="UniProtKB-KW"/>
</dbReference>
<dbReference type="Gene3D" id="1.10.730.10">
    <property type="entry name" value="Isoleucyl-tRNA Synthetase, Domain 1"/>
    <property type="match status" value="1"/>
</dbReference>
<dbReference type="AlphaFoldDB" id="A0AB34JMC9"/>
<comment type="caution">
    <text evidence="12">The sequence shown here is derived from an EMBL/GenBank/DDBJ whole genome shotgun (WGS) entry which is preliminary data.</text>
</comment>
<dbReference type="CDD" id="cd01200">
    <property type="entry name" value="WHEPGMRS_RNA"/>
    <property type="match status" value="1"/>
</dbReference>
<dbReference type="EC" id="6.1.1.10" evidence="1"/>
<evidence type="ECO:0000256" key="4">
    <source>
        <dbReference type="ARBA" id="ARBA00022840"/>
    </source>
</evidence>
<dbReference type="SMART" id="SM00991">
    <property type="entry name" value="WHEP-TRS"/>
    <property type="match status" value="1"/>
</dbReference>
<dbReference type="PROSITE" id="PS51185">
    <property type="entry name" value="WHEP_TRS_2"/>
    <property type="match status" value="1"/>
</dbReference>
<dbReference type="InterPro" id="IPR000738">
    <property type="entry name" value="WHEP-TRS_dom"/>
</dbReference>
<dbReference type="Pfam" id="PF09334">
    <property type="entry name" value="tRNA-synt_1g"/>
    <property type="match status" value="2"/>
</dbReference>
<evidence type="ECO:0000256" key="3">
    <source>
        <dbReference type="ARBA" id="ARBA00022741"/>
    </source>
</evidence>
<accession>A0AB34JMC9</accession>
<keyword evidence="13" id="KW-1185">Reference proteome</keyword>
<dbReference type="InterPro" id="IPR009080">
    <property type="entry name" value="tRNAsynth_Ia_anticodon-bd"/>
</dbReference>
<dbReference type="SUPFAM" id="SSF47323">
    <property type="entry name" value="Anticodon-binding domain of a subclass of class I aminoacyl-tRNA synthetases"/>
    <property type="match status" value="1"/>
</dbReference>
<evidence type="ECO:0000256" key="8">
    <source>
        <dbReference type="RuleBase" id="RU363039"/>
    </source>
</evidence>
<dbReference type="InterPro" id="IPR023457">
    <property type="entry name" value="Met-tRNA_synth_2"/>
</dbReference>
<dbReference type="SUPFAM" id="SSF52374">
    <property type="entry name" value="Nucleotidylyl transferase"/>
    <property type="match status" value="1"/>
</dbReference>
<dbReference type="InterPro" id="IPR014729">
    <property type="entry name" value="Rossmann-like_a/b/a_fold"/>
</dbReference>
<dbReference type="Proteomes" id="UP001515480">
    <property type="component" value="Unassembled WGS sequence"/>
</dbReference>
<dbReference type="PANTHER" id="PTHR43326:SF1">
    <property type="entry name" value="METHIONINE--TRNA LIGASE, MITOCHONDRIAL"/>
    <property type="match status" value="1"/>
</dbReference>
<evidence type="ECO:0000256" key="10">
    <source>
        <dbReference type="SAM" id="SignalP"/>
    </source>
</evidence>
<dbReference type="PRINTS" id="PR01041">
    <property type="entry name" value="TRNASYNTHMET"/>
</dbReference>
<dbReference type="PANTHER" id="PTHR43326">
    <property type="entry name" value="METHIONYL-TRNA SYNTHETASE"/>
    <property type="match status" value="1"/>
</dbReference>
<keyword evidence="10" id="KW-0732">Signal</keyword>